<comment type="caution">
    <text evidence="1">The sequence shown here is derived from an EMBL/GenBank/DDBJ whole genome shotgun (WGS) entry which is preliminary data.</text>
</comment>
<sequence>MKYIHKGTCLFCKRNEPEATFNEKPHTMPRSLGSNSIGFDVCDECNHYFGQPDKLSNPPLTIELCVKEILGLTKYLLQHQQKPQNVRLKSIYFEFWASTGKLKVKSKYRFTYDFQKALLNQFKRGLYEMFLQEYHKETKKGLDERFDEVRNYARYNEGDMPLYHLQSSKGIIPIHENFASPQFTFTQTQINDIERFGFCTLIIFGKWFYLEVTPQAAVNREDYLKNESKIIGSGFVFNKLVEVKSVNDIDFTLTKLLGR</sequence>
<keyword evidence="2" id="KW-1185">Reference proteome</keyword>
<name>A0ABW5L3Z4_9SPHI</name>
<protein>
    <recommendedName>
        <fullName evidence="3">HNH endonuclease 5 domain-containing protein</fullName>
    </recommendedName>
</protein>
<proteinExistence type="predicted"/>
<accession>A0ABW5L3Z4</accession>
<dbReference type="Proteomes" id="UP001597440">
    <property type="component" value="Unassembled WGS sequence"/>
</dbReference>
<evidence type="ECO:0000313" key="2">
    <source>
        <dbReference type="Proteomes" id="UP001597440"/>
    </source>
</evidence>
<organism evidence="1 2">
    <name type="scientific">Sphingobacterium tabacisoli</name>
    <dbReference type="NCBI Taxonomy" id="2044855"/>
    <lineage>
        <taxon>Bacteria</taxon>
        <taxon>Pseudomonadati</taxon>
        <taxon>Bacteroidota</taxon>
        <taxon>Sphingobacteriia</taxon>
        <taxon>Sphingobacteriales</taxon>
        <taxon>Sphingobacteriaceae</taxon>
        <taxon>Sphingobacterium</taxon>
    </lineage>
</organism>
<dbReference type="RefSeq" id="WP_210352999.1">
    <property type="nucleotide sequence ID" value="NZ_JAEQMU010000001.1"/>
</dbReference>
<evidence type="ECO:0008006" key="3">
    <source>
        <dbReference type="Google" id="ProtNLM"/>
    </source>
</evidence>
<evidence type="ECO:0000313" key="1">
    <source>
        <dbReference type="EMBL" id="MFD2554592.1"/>
    </source>
</evidence>
<reference evidence="2" key="1">
    <citation type="journal article" date="2019" name="Int. J. Syst. Evol. Microbiol.">
        <title>The Global Catalogue of Microorganisms (GCM) 10K type strain sequencing project: providing services to taxonomists for standard genome sequencing and annotation.</title>
        <authorList>
            <consortium name="The Broad Institute Genomics Platform"/>
            <consortium name="The Broad Institute Genome Sequencing Center for Infectious Disease"/>
            <person name="Wu L."/>
            <person name="Ma J."/>
        </authorList>
    </citation>
    <scope>NUCLEOTIDE SEQUENCE [LARGE SCALE GENOMIC DNA]</scope>
    <source>
        <strain evidence="2">KCTC 52298</strain>
    </source>
</reference>
<gene>
    <name evidence="1" type="ORF">ACFSQW_09340</name>
</gene>
<dbReference type="EMBL" id="JBHULD010000014">
    <property type="protein sequence ID" value="MFD2554592.1"/>
    <property type="molecule type" value="Genomic_DNA"/>
</dbReference>